<evidence type="ECO:0000313" key="8">
    <source>
        <dbReference type="EMBL" id="WOG93196.1"/>
    </source>
</evidence>
<evidence type="ECO:0000256" key="6">
    <source>
        <dbReference type="ARBA" id="ARBA00022989"/>
    </source>
</evidence>
<keyword evidence="3" id="KW-0813">Transport</keyword>
<evidence type="ECO:0000256" key="3">
    <source>
        <dbReference type="ARBA" id="ARBA00022448"/>
    </source>
</evidence>
<dbReference type="EMBL" id="CP093345">
    <property type="protein sequence ID" value="WOG93196.1"/>
    <property type="molecule type" value="Genomic_DNA"/>
</dbReference>
<dbReference type="OMA" id="VERSSWH"/>
<dbReference type="PANTHER" id="PTHR33228">
    <property type="entry name" value="PROTEIN GLUTAMINE DUMPER 4-RELATED"/>
    <property type="match status" value="1"/>
</dbReference>
<dbReference type="AlphaFoldDB" id="A0A166B1L7"/>
<accession>A0A166B1L7</accession>
<dbReference type="GO" id="GO:0080143">
    <property type="term" value="P:regulation of amino acid export"/>
    <property type="evidence" value="ECO:0007669"/>
    <property type="project" value="InterPro"/>
</dbReference>
<evidence type="ECO:0000256" key="7">
    <source>
        <dbReference type="ARBA" id="ARBA00023136"/>
    </source>
</evidence>
<evidence type="ECO:0000256" key="4">
    <source>
        <dbReference type="ARBA" id="ARBA00022692"/>
    </source>
</evidence>
<organism evidence="8 9">
    <name type="scientific">Daucus carota subsp. sativus</name>
    <name type="common">Carrot</name>
    <dbReference type="NCBI Taxonomy" id="79200"/>
    <lineage>
        <taxon>Eukaryota</taxon>
        <taxon>Viridiplantae</taxon>
        <taxon>Streptophyta</taxon>
        <taxon>Embryophyta</taxon>
        <taxon>Tracheophyta</taxon>
        <taxon>Spermatophyta</taxon>
        <taxon>Magnoliopsida</taxon>
        <taxon>eudicotyledons</taxon>
        <taxon>Gunneridae</taxon>
        <taxon>Pentapetalae</taxon>
        <taxon>asterids</taxon>
        <taxon>campanulids</taxon>
        <taxon>Apiales</taxon>
        <taxon>Apiaceae</taxon>
        <taxon>Apioideae</taxon>
        <taxon>Scandiceae</taxon>
        <taxon>Daucinae</taxon>
        <taxon>Daucus</taxon>
        <taxon>Daucus sect. Daucus</taxon>
    </lineage>
</organism>
<proteinExistence type="inferred from homology"/>
<keyword evidence="6" id="KW-1133">Transmembrane helix</keyword>
<reference evidence="8" key="2">
    <citation type="submission" date="2022-03" db="EMBL/GenBank/DDBJ databases">
        <title>Draft title - Genomic analysis of global carrot germplasm unveils the trajectory of domestication and the origin of high carotenoid orange carrot.</title>
        <authorList>
            <person name="Iorizzo M."/>
            <person name="Ellison S."/>
            <person name="Senalik D."/>
            <person name="Macko-Podgorni A."/>
            <person name="Grzebelus D."/>
            <person name="Bostan H."/>
            <person name="Rolling W."/>
            <person name="Curaba J."/>
            <person name="Simon P."/>
        </authorList>
    </citation>
    <scope>NUCLEOTIDE SEQUENCE</scope>
    <source>
        <tissue evidence="8">Leaf</tissue>
    </source>
</reference>
<gene>
    <name evidence="8" type="ORF">DCAR_0312477</name>
</gene>
<comment type="similarity">
    <text evidence="2">Belongs to the GLUTAMINE DUMPER 1 (TC 9.B.60) family.</text>
</comment>
<evidence type="ECO:0000256" key="2">
    <source>
        <dbReference type="ARBA" id="ARBA00009977"/>
    </source>
</evidence>
<evidence type="ECO:0000256" key="1">
    <source>
        <dbReference type="ARBA" id="ARBA00004167"/>
    </source>
</evidence>
<dbReference type="PANTHER" id="PTHR33228:SF76">
    <property type="entry name" value="PROTEIN GLUTAMINE DUMPER 7"/>
    <property type="match status" value="1"/>
</dbReference>
<evidence type="ECO:0000313" key="9">
    <source>
        <dbReference type="Proteomes" id="UP000077755"/>
    </source>
</evidence>
<dbReference type="Gramene" id="KZN02236">
    <property type="protein sequence ID" value="KZN02236"/>
    <property type="gene ID" value="DCAR_010990"/>
</dbReference>
<keyword evidence="4" id="KW-0812">Transmembrane</keyword>
<name>A0A166B1L7_DAUCS</name>
<dbReference type="GO" id="GO:0006865">
    <property type="term" value="P:amino acid transport"/>
    <property type="evidence" value="ECO:0007669"/>
    <property type="project" value="UniProtKB-KW"/>
</dbReference>
<dbReference type="InterPro" id="IPR040359">
    <property type="entry name" value="GDU"/>
</dbReference>
<dbReference type="Proteomes" id="UP000077755">
    <property type="component" value="Chromosome 3"/>
</dbReference>
<keyword evidence="5" id="KW-0029">Amino-acid transport</keyword>
<keyword evidence="9" id="KW-1185">Reference proteome</keyword>
<evidence type="ECO:0000256" key="5">
    <source>
        <dbReference type="ARBA" id="ARBA00022970"/>
    </source>
</evidence>
<keyword evidence="7" id="KW-0472">Membrane</keyword>
<sequence length="107" mass="11754">MEKVMKQQEANTFSTNPKTGWNSPIPWLFGGIALMLGLILVALLILVLSYRRRNPPASTAEIKMEKTSATVVQPDFVPVVVIMAGEEKPTYVATPISANDHNLCNEV</sequence>
<reference evidence="8" key="1">
    <citation type="journal article" date="2016" name="Nat. Genet.">
        <title>A high-quality carrot genome assembly provides new insights into carotenoid accumulation and asterid genome evolution.</title>
        <authorList>
            <person name="Iorizzo M."/>
            <person name="Ellison S."/>
            <person name="Senalik D."/>
            <person name="Zeng P."/>
            <person name="Satapoomin P."/>
            <person name="Huang J."/>
            <person name="Bowman M."/>
            <person name="Iovene M."/>
            <person name="Sanseverino W."/>
            <person name="Cavagnaro P."/>
            <person name="Yildiz M."/>
            <person name="Macko-Podgorni A."/>
            <person name="Moranska E."/>
            <person name="Grzebelus E."/>
            <person name="Grzebelus D."/>
            <person name="Ashrafi H."/>
            <person name="Zheng Z."/>
            <person name="Cheng S."/>
            <person name="Spooner D."/>
            <person name="Van Deynze A."/>
            <person name="Simon P."/>
        </authorList>
    </citation>
    <scope>NUCLEOTIDE SEQUENCE</scope>
    <source>
        <tissue evidence="8">Leaf</tissue>
    </source>
</reference>
<comment type="subcellular location">
    <subcellularLocation>
        <location evidence="1">Membrane</location>
        <topology evidence="1">Single-pass membrane protein</topology>
    </subcellularLocation>
</comment>
<dbReference type="GO" id="GO:0016020">
    <property type="term" value="C:membrane"/>
    <property type="evidence" value="ECO:0007669"/>
    <property type="project" value="UniProtKB-SubCell"/>
</dbReference>
<protein>
    <submittedName>
        <fullName evidence="8">Uncharacterized protein</fullName>
    </submittedName>
</protein>